<accession>A0AB33IML3</accession>
<organism evidence="1">
    <name type="scientific">Prevotella sp. GTC17253</name>
    <dbReference type="NCBI Taxonomy" id="3236793"/>
    <lineage>
        <taxon>Bacteria</taxon>
        <taxon>Pseudomonadati</taxon>
        <taxon>Bacteroidota</taxon>
        <taxon>Bacteroidia</taxon>
        <taxon>Bacteroidales</taxon>
        <taxon>Prevotellaceae</taxon>
        <taxon>Prevotella</taxon>
    </lineage>
</organism>
<dbReference type="AlphaFoldDB" id="A0AB33IML3"/>
<dbReference type="EMBL" id="AP035785">
    <property type="protein sequence ID" value="BFO70708.1"/>
    <property type="molecule type" value="Genomic_DNA"/>
</dbReference>
<reference evidence="1" key="1">
    <citation type="submission" date="2024-07" db="EMBL/GenBank/DDBJ databases">
        <title>Complete genome sequence of Prevotella sp. YM-2024 GTC17253.</title>
        <authorList>
            <person name="Hayashi M."/>
            <person name="Muto Y."/>
            <person name="Tanaka K."/>
            <person name="Niwa H."/>
        </authorList>
    </citation>
    <scope>NUCLEOTIDE SEQUENCE</scope>
    <source>
        <strain evidence="1">GTC17253</strain>
    </source>
</reference>
<dbReference type="InterPro" id="IPR046138">
    <property type="entry name" value="DUF6140"/>
</dbReference>
<sequence>MALLKITVKMPMRAAGMVIEPGMSVQLATMIPNPVSHLQEREKVNNLFISNFGVDLKKMGALNVAYLKTEKI</sequence>
<evidence type="ECO:0000313" key="1">
    <source>
        <dbReference type="EMBL" id="BFO70708.1"/>
    </source>
</evidence>
<name>A0AB33IML3_9BACT</name>
<proteinExistence type="predicted"/>
<gene>
    <name evidence="1" type="ORF">GTC17253_06740</name>
</gene>
<dbReference type="Pfam" id="PF19637">
    <property type="entry name" value="DUF6140"/>
    <property type="match status" value="1"/>
</dbReference>
<protein>
    <submittedName>
        <fullName evidence="1">Uncharacterized protein</fullName>
    </submittedName>
</protein>